<feature type="compositionally biased region" description="Basic and acidic residues" evidence="1">
    <location>
        <begin position="40"/>
        <end position="59"/>
    </location>
</feature>
<proteinExistence type="predicted"/>
<feature type="compositionally biased region" description="Polar residues" evidence="1">
    <location>
        <begin position="1"/>
        <end position="17"/>
    </location>
</feature>
<accession>A0A9N8E630</accession>
<feature type="region of interest" description="Disordered" evidence="1">
    <location>
        <begin position="189"/>
        <end position="220"/>
    </location>
</feature>
<feature type="region of interest" description="Disordered" evidence="1">
    <location>
        <begin position="1"/>
        <end position="112"/>
    </location>
</feature>
<evidence type="ECO:0000256" key="1">
    <source>
        <dbReference type="SAM" id="MobiDB-lite"/>
    </source>
</evidence>
<sequence>MSPTFSPCKRSTPSPNQDGMFGFFTQEQLPPTPPLKPKGKPKDDRLYETPDKENREPQKQHSRAAKRPPLTPEPAGLPPTKINNAPVPSIEKQIQQQLANQDAAGHYTGGRMEPGESPYMFLLADVFITSKTKTHRLGFWRPKKESPNDSVLSYNSQNELYDTSVDRNSLKKWLIEESEMNAEIMARMGAPTPQKAKKPQAQTGSEIKPKKKMPKGGKAKVDAIMRSVRQSVTDQFIANPRMMELKEEDVASRIAQLALEISGEAAALPSAVNHARNAAKKKNPQDV</sequence>
<protein>
    <submittedName>
        <fullName evidence="2">Uncharacterized protein</fullName>
    </submittedName>
</protein>
<name>A0A9N8E630_9STRA</name>
<reference evidence="2" key="1">
    <citation type="submission" date="2020-06" db="EMBL/GenBank/DDBJ databases">
        <authorList>
            <consortium name="Plant Systems Biology data submission"/>
        </authorList>
    </citation>
    <scope>NUCLEOTIDE SEQUENCE</scope>
    <source>
        <strain evidence="2">D6</strain>
    </source>
</reference>
<dbReference type="Proteomes" id="UP001153069">
    <property type="component" value="Unassembled WGS sequence"/>
</dbReference>
<dbReference type="EMBL" id="CAICTM010000587">
    <property type="protein sequence ID" value="CAB9513374.1"/>
    <property type="molecule type" value="Genomic_DNA"/>
</dbReference>
<dbReference type="AlphaFoldDB" id="A0A9N8E630"/>
<evidence type="ECO:0000313" key="2">
    <source>
        <dbReference type="EMBL" id="CAB9513374.1"/>
    </source>
</evidence>
<organism evidence="2 3">
    <name type="scientific">Seminavis robusta</name>
    <dbReference type="NCBI Taxonomy" id="568900"/>
    <lineage>
        <taxon>Eukaryota</taxon>
        <taxon>Sar</taxon>
        <taxon>Stramenopiles</taxon>
        <taxon>Ochrophyta</taxon>
        <taxon>Bacillariophyta</taxon>
        <taxon>Bacillariophyceae</taxon>
        <taxon>Bacillariophycidae</taxon>
        <taxon>Naviculales</taxon>
        <taxon>Naviculaceae</taxon>
        <taxon>Seminavis</taxon>
    </lineage>
</organism>
<keyword evidence="3" id="KW-1185">Reference proteome</keyword>
<comment type="caution">
    <text evidence="2">The sequence shown here is derived from an EMBL/GenBank/DDBJ whole genome shotgun (WGS) entry which is preliminary data.</text>
</comment>
<gene>
    <name evidence="2" type="ORF">SEMRO_588_G171420.1</name>
</gene>
<evidence type="ECO:0000313" key="3">
    <source>
        <dbReference type="Proteomes" id="UP001153069"/>
    </source>
</evidence>
<feature type="compositionally biased region" description="Basic residues" evidence="1">
    <location>
        <begin position="209"/>
        <end position="218"/>
    </location>
</feature>